<protein>
    <recommendedName>
        <fullName evidence="2">Peptidase S26 domain-containing protein</fullName>
    </recommendedName>
</protein>
<dbReference type="InterPro" id="IPR036286">
    <property type="entry name" value="LexA/Signal_pep-like_sf"/>
</dbReference>
<dbReference type="InterPro" id="IPR019758">
    <property type="entry name" value="Pept_S26A_signal_pept_1_CS"/>
</dbReference>
<dbReference type="GO" id="GO:0004252">
    <property type="term" value="F:serine-type endopeptidase activity"/>
    <property type="evidence" value="ECO:0007669"/>
    <property type="project" value="InterPro"/>
</dbReference>
<evidence type="ECO:0000259" key="2">
    <source>
        <dbReference type="Pfam" id="PF10502"/>
    </source>
</evidence>
<feature type="domain" description="Peptidase S26" evidence="2">
    <location>
        <begin position="5"/>
        <end position="42"/>
    </location>
</feature>
<name>A0A382QN55_9ZZZZ</name>
<dbReference type="EMBL" id="UINC01115039">
    <property type="protein sequence ID" value="SVC85771.1"/>
    <property type="molecule type" value="Genomic_DNA"/>
</dbReference>
<organism evidence="3">
    <name type="scientific">marine metagenome</name>
    <dbReference type="NCBI Taxonomy" id="408172"/>
    <lineage>
        <taxon>unclassified sequences</taxon>
        <taxon>metagenomes</taxon>
        <taxon>ecological metagenomes</taxon>
    </lineage>
</organism>
<dbReference type="GO" id="GO:0006465">
    <property type="term" value="P:signal peptide processing"/>
    <property type="evidence" value="ECO:0007669"/>
    <property type="project" value="InterPro"/>
</dbReference>
<dbReference type="Pfam" id="PF10502">
    <property type="entry name" value="Peptidase_S26"/>
    <property type="match status" value="1"/>
</dbReference>
<dbReference type="Gene3D" id="2.10.109.10">
    <property type="entry name" value="Umud Fragment, subunit A"/>
    <property type="match status" value="1"/>
</dbReference>
<dbReference type="GO" id="GO:0016020">
    <property type="term" value="C:membrane"/>
    <property type="evidence" value="ECO:0007669"/>
    <property type="project" value="InterPro"/>
</dbReference>
<dbReference type="PROSITE" id="PS00761">
    <property type="entry name" value="SPASE_I_3"/>
    <property type="match status" value="1"/>
</dbReference>
<dbReference type="SUPFAM" id="SSF51306">
    <property type="entry name" value="LexA/Signal peptidase"/>
    <property type="match status" value="1"/>
</dbReference>
<dbReference type="AlphaFoldDB" id="A0A382QN55"/>
<evidence type="ECO:0000313" key="3">
    <source>
        <dbReference type="EMBL" id="SVC85771.1"/>
    </source>
</evidence>
<gene>
    <name evidence="3" type="ORF">METZ01_LOCUS338625</name>
</gene>
<evidence type="ECO:0000256" key="1">
    <source>
        <dbReference type="ARBA" id="ARBA00022801"/>
    </source>
</evidence>
<accession>A0A382QN55</accession>
<sequence>MKPKIVTEGAVMVMGDNRGNSRDSRAFGFIPVEDVYGRAFRLYYRRGMGLSWSPI</sequence>
<reference evidence="3" key="1">
    <citation type="submission" date="2018-05" db="EMBL/GenBank/DDBJ databases">
        <authorList>
            <person name="Lanie J.A."/>
            <person name="Ng W.-L."/>
            <person name="Kazmierczak K.M."/>
            <person name="Andrzejewski T.M."/>
            <person name="Davidsen T.M."/>
            <person name="Wayne K.J."/>
            <person name="Tettelin H."/>
            <person name="Glass J.I."/>
            <person name="Rusch D."/>
            <person name="Podicherti R."/>
            <person name="Tsui H.-C.T."/>
            <person name="Winkler M.E."/>
        </authorList>
    </citation>
    <scope>NUCLEOTIDE SEQUENCE</scope>
</reference>
<dbReference type="CDD" id="cd06530">
    <property type="entry name" value="S26_SPase_I"/>
    <property type="match status" value="1"/>
</dbReference>
<keyword evidence="1" id="KW-0378">Hydrolase</keyword>
<proteinExistence type="predicted"/>
<dbReference type="InterPro" id="IPR019533">
    <property type="entry name" value="Peptidase_S26"/>
</dbReference>